<organism evidence="2 3">
    <name type="scientific">Seminavis robusta</name>
    <dbReference type="NCBI Taxonomy" id="568900"/>
    <lineage>
        <taxon>Eukaryota</taxon>
        <taxon>Sar</taxon>
        <taxon>Stramenopiles</taxon>
        <taxon>Ochrophyta</taxon>
        <taxon>Bacillariophyta</taxon>
        <taxon>Bacillariophyceae</taxon>
        <taxon>Bacillariophycidae</taxon>
        <taxon>Naviculales</taxon>
        <taxon>Naviculaceae</taxon>
        <taxon>Seminavis</taxon>
    </lineage>
</organism>
<keyword evidence="3" id="KW-1185">Reference proteome</keyword>
<feature type="compositionally biased region" description="Polar residues" evidence="1">
    <location>
        <begin position="320"/>
        <end position="342"/>
    </location>
</feature>
<name>A0A9N8EXM5_9STRA</name>
<feature type="compositionally biased region" description="Polar residues" evidence="1">
    <location>
        <begin position="395"/>
        <end position="405"/>
    </location>
</feature>
<gene>
    <name evidence="2" type="ORF">SEMRO_2006_G310610.1</name>
</gene>
<sequence length="462" mass="52166">MVLVGNYSVQLVHAKTKEPFKEHLGPDGVMYAEVEPGMDYFVELQVVGGDPKATSFFRLTVDRQRLNYGSFYRMSSGKQYKGLVYREKGVSVKRAFSFQKCSAKNSGKDDDGAPEVTIGDVMVEISEAIRSQEKTRKPEFWYQPMTPQPSLSQSGCNKALRSKEGYHAEQQSVQLYGYSYKPGKLLETVTIKYGTAWGLMRAGVLARPEECPLVSKQQKRKKQRAAKSSTHGTSGSSSSQRRYPSQFLGEGRASRKKQSSDHSRMNVSDNDNIGTMHSKKQSKRGNVSASGEIIPDGCTNIKPDTLNDRQQASDRRASFTVDNADSNKTATCATRHAQQQQSHHVRSYVGAKKQSLAPEHRRRSKCKAESPHRHRQQSKSLSSFDQRTKRRPVAANNQKTRTDGWQSKRRAPVSHATNNHTDTQSRANPKRVKYSSRTQTDGRRVQIKEYDMYDFCELFDAR</sequence>
<feature type="compositionally biased region" description="Basic and acidic residues" evidence="1">
    <location>
        <begin position="305"/>
        <end position="317"/>
    </location>
</feature>
<comment type="caution">
    <text evidence="2">The sequence shown here is derived from an EMBL/GenBank/DDBJ whole genome shotgun (WGS) entry which is preliminary data.</text>
</comment>
<evidence type="ECO:0000313" key="3">
    <source>
        <dbReference type="Proteomes" id="UP001153069"/>
    </source>
</evidence>
<evidence type="ECO:0000313" key="2">
    <source>
        <dbReference type="EMBL" id="CAB9527494.1"/>
    </source>
</evidence>
<feature type="region of interest" description="Disordered" evidence="1">
    <location>
        <begin position="213"/>
        <end position="440"/>
    </location>
</feature>
<dbReference type="Proteomes" id="UP001153069">
    <property type="component" value="Unassembled WGS sequence"/>
</dbReference>
<feature type="compositionally biased region" description="Polar residues" evidence="1">
    <location>
        <begin position="415"/>
        <end position="427"/>
    </location>
</feature>
<proteinExistence type="predicted"/>
<dbReference type="OrthoDB" id="53152at2759"/>
<evidence type="ECO:0000256" key="1">
    <source>
        <dbReference type="SAM" id="MobiDB-lite"/>
    </source>
</evidence>
<feature type="compositionally biased region" description="Polar residues" evidence="1">
    <location>
        <begin position="265"/>
        <end position="275"/>
    </location>
</feature>
<feature type="compositionally biased region" description="Low complexity" evidence="1">
    <location>
        <begin position="226"/>
        <end position="239"/>
    </location>
</feature>
<reference evidence="2" key="1">
    <citation type="submission" date="2020-06" db="EMBL/GenBank/DDBJ databases">
        <authorList>
            <consortium name="Plant Systems Biology data submission"/>
        </authorList>
    </citation>
    <scope>NUCLEOTIDE SEQUENCE</scope>
    <source>
        <strain evidence="2">D6</strain>
    </source>
</reference>
<dbReference type="EMBL" id="CAICTM010002004">
    <property type="protein sequence ID" value="CAB9527494.1"/>
    <property type="molecule type" value="Genomic_DNA"/>
</dbReference>
<accession>A0A9N8EXM5</accession>
<protein>
    <submittedName>
        <fullName evidence="2">Uncharacterized protein</fullName>
    </submittedName>
</protein>
<dbReference type="AlphaFoldDB" id="A0A9N8EXM5"/>